<comment type="catalytic activity">
    <reaction evidence="18">
        <text>K(+)(in) = K(+)(out)</text>
        <dbReference type="Rhea" id="RHEA:29463"/>
        <dbReference type="ChEBI" id="CHEBI:29103"/>
    </reaction>
</comment>
<keyword evidence="12" id="KW-1015">Disulfide bond</keyword>
<evidence type="ECO:0000256" key="8">
    <source>
        <dbReference type="ARBA" id="ARBA00023018"/>
    </source>
</evidence>
<evidence type="ECO:0000256" key="1">
    <source>
        <dbReference type="ARBA" id="ARBA00004279"/>
    </source>
</evidence>
<accession>A0A3Q2D647</accession>
<protein>
    <submittedName>
        <fullName evidence="24">Acid-sensing (proton-gated) ion channel 1a</fullName>
    </submittedName>
</protein>
<evidence type="ECO:0000256" key="19">
    <source>
        <dbReference type="ARBA" id="ARBA00036239"/>
    </source>
</evidence>
<evidence type="ECO:0000256" key="18">
    <source>
        <dbReference type="ARBA" id="ARBA00034430"/>
    </source>
</evidence>
<proteinExistence type="inferred from homology"/>
<keyword evidence="4" id="KW-0894">Sodium channel</keyword>
<organism evidence="24 25">
    <name type="scientific">Cyprinodon variegatus</name>
    <name type="common">Sheepshead minnow</name>
    <dbReference type="NCBI Taxonomy" id="28743"/>
    <lineage>
        <taxon>Eukaryota</taxon>
        <taxon>Metazoa</taxon>
        <taxon>Chordata</taxon>
        <taxon>Craniata</taxon>
        <taxon>Vertebrata</taxon>
        <taxon>Euteleostomi</taxon>
        <taxon>Actinopterygii</taxon>
        <taxon>Neopterygii</taxon>
        <taxon>Teleostei</taxon>
        <taxon>Neoteleostei</taxon>
        <taxon>Acanthomorphata</taxon>
        <taxon>Ovalentaria</taxon>
        <taxon>Atherinomorphae</taxon>
        <taxon>Cyprinodontiformes</taxon>
        <taxon>Cyprinodontidae</taxon>
        <taxon>Cyprinodon</taxon>
    </lineage>
</organism>
<evidence type="ECO:0000256" key="6">
    <source>
        <dbReference type="ARBA" id="ARBA00022692"/>
    </source>
</evidence>
<keyword evidence="7 23" id="KW-1133">Transmembrane helix</keyword>
<reference evidence="24" key="1">
    <citation type="submission" date="2025-08" db="UniProtKB">
        <authorList>
            <consortium name="Ensembl"/>
        </authorList>
    </citation>
    <scope>IDENTIFICATION</scope>
</reference>
<keyword evidence="14" id="KW-0739">Sodium transport</keyword>
<keyword evidence="13" id="KW-0325">Glycoprotein</keyword>
<keyword evidence="25" id="KW-1185">Reference proteome</keyword>
<evidence type="ECO:0000256" key="23">
    <source>
        <dbReference type="SAM" id="Phobius"/>
    </source>
</evidence>
<evidence type="ECO:0000256" key="7">
    <source>
        <dbReference type="ARBA" id="ARBA00022989"/>
    </source>
</evidence>
<comment type="catalytic activity">
    <reaction evidence="19">
        <text>Na(+)(in) = Na(+)(out)</text>
        <dbReference type="Rhea" id="RHEA:34963"/>
        <dbReference type="ChEBI" id="CHEBI:29101"/>
    </reaction>
</comment>
<comment type="catalytic activity">
    <reaction evidence="20">
        <text>Ca(2+)(in) = Ca(2+)(out)</text>
        <dbReference type="Rhea" id="RHEA:29671"/>
        <dbReference type="ChEBI" id="CHEBI:29108"/>
    </reaction>
</comment>
<dbReference type="AlphaFoldDB" id="A0A3Q2D647"/>
<evidence type="ECO:0000256" key="14">
    <source>
        <dbReference type="ARBA" id="ARBA00023201"/>
    </source>
</evidence>
<evidence type="ECO:0000256" key="17">
    <source>
        <dbReference type="ARBA" id="ARBA00034100"/>
    </source>
</evidence>
<dbReference type="FunFam" id="1.10.287.770:FF:000001">
    <property type="entry name" value="Acid-sensing ion channel subunit 1"/>
    <property type="match status" value="1"/>
</dbReference>
<evidence type="ECO:0000256" key="12">
    <source>
        <dbReference type="ARBA" id="ARBA00023157"/>
    </source>
</evidence>
<dbReference type="Gene3D" id="1.10.287.770">
    <property type="entry name" value="YojJ-like"/>
    <property type="match status" value="2"/>
</dbReference>
<keyword evidence="11 23" id="KW-0472">Membrane</keyword>
<evidence type="ECO:0000256" key="22">
    <source>
        <dbReference type="ARBA" id="ARBA00044635"/>
    </source>
</evidence>
<evidence type="ECO:0000256" key="4">
    <source>
        <dbReference type="ARBA" id="ARBA00022461"/>
    </source>
</evidence>
<evidence type="ECO:0000256" key="13">
    <source>
        <dbReference type="ARBA" id="ARBA00023180"/>
    </source>
</evidence>
<sequence>MSTMDLKVETEELDSSQPPQIEVFAHSSTLHGISHIFTYERFCVKRFLWLVFFLASLTFLIYVCVDRIHFYLEYPHVTKLDEVSTPVMTFPAVTFCNLNAFRFSRLSRNDLFYVGELLALLNNRYEIRDIHLVEESVLESLKLKTDFQNFKPRPFNMLEFYDRTGHDINDMLLSCHFHGTECRPEHFKVVFTRYGKCYTFNAGGDGRPPLITTKGGMGNGLEIMLDIQQDEYLPVWGETGKKSISVECLKGKCISFTGNTFLIYYLTLSLSLSPYPDETSFEAGIKVQIHSQEEPPFIDQLGFGVSPGFQTFVSCQEQRLIYLPPPWGDCKVTPMDSEFFETYSITACRIDCETRYLFDNCNCRMVHMPGNADYCTPQVYKECADPALDFLVEQDNDFCVCETPCNMTRYSKELSFVKIPSKASAKYLAKKYNKTEQYIKDNILVLDIFFEALNYETIEQKKAYEVAGLLGDIGGQMGLFIGASILSILEIFDYLYEVIKYKLCRCSDKKHKHNSADQRTVLSLDDVKCHVSNFH</sequence>
<dbReference type="PANTHER" id="PTHR11690">
    <property type="entry name" value="AMILORIDE-SENSITIVE SODIUM CHANNEL-RELATED"/>
    <property type="match status" value="1"/>
</dbReference>
<dbReference type="FunFam" id="1.10.287.820:FF:000001">
    <property type="entry name" value="acid-sensing ion channel 1 isoform X2"/>
    <property type="match status" value="1"/>
</dbReference>
<dbReference type="InterPro" id="IPR004724">
    <property type="entry name" value="ENaC_chordates"/>
</dbReference>
<evidence type="ECO:0000256" key="21">
    <source>
        <dbReference type="ARBA" id="ARBA00038517"/>
    </source>
</evidence>
<comment type="similarity">
    <text evidence="21">Belongs to the amiloride-sensitive sodium channel (TC 1.A.6) family. ASIC1 subfamily.</text>
</comment>
<keyword evidence="10" id="KW-0406">Ion transport</keyword>
<dbReference type="NCBIfam" id="TIGR00859">
    <property type="entry name" value="ENaC"/>
    <property type="match status" value="1"/>
</dbReference>
<keyword evidence="5" id="KW-1003">Cell membrane</keyword>
<evidence type="ECO:0000256" key="2">
    <source>
        <dbReference type="ARBA" id="ARBA00004651"/>
    </source>
</evidence>
<keyword evidence="15" id="KW-0628">Postsynaptic cell membrane</keyword>
<dbReference type="STRING" id="28743.ENSCVAP00000013829"/>
<keyword evidence="3" id="KW-0813">Transport</keyword>
<name>A0A3Q2D647_CYPVA</name>
<evidence type="ECO:0000313" key="25">
    <source>
        <dbReference type="Proteomes" id="UP000265020"/>
    </source>
</evidence>
<dbReference type="GeneTree" id="ENSGT00940000158414"/>
<comment type="catalytic activity">
    <reaction evidence="22">
        <text>Li(+)(in) = Li(+)(out)</text>
        <dbReference type="Rhea" id="RHEA:78551"/>
        <dbReference type="ChEBI" id="CHEBI:49713"/>
    </reaction>
</comment>
<evidence type="ECO:0000256" key="3">
    <source>
        <dbReference type="ARBA" id="ARBA00022448"/>
    </source>
</evidence>
<feature type="transmembrane region" description="Helical" evidence="23">
    <location>
        <begin position="47"/>
        <end position="65"/>
    </location>
</feature>
<dbReference type="PRINTS" id="PR01078">
    <property type="entry name" value="AMINACHANNEL"/>
</dbReference>
<reference evidence="24" key="2">
    <citation type="submission" date="2025-09" db="UniProtKB">
        <authorList>
            <consortium name="Ensembl"/>
        </authorList>
    </citation>
    <scope>IDENTIFICATION</scope>
</reference>
<evidence type="ECO:0000256" key="16">
    <source>
        <dbReference type="ARBA" id="ARBA00023303"/>
    </source>
</evidence>
<dbReference type="GO" id="GO:0030425">
    <property type="term" value="C:dendrite"/>
    <property type="evidence" value="ECO:0007669"/>
    <property type="project" value="UniProtKB-SubCell"/>
</dbReference>
<keyword evidence="16" id="KW-0407">Ion channel</keyword>
<comment type="subcellular location">
    <subcellularLocation>
        <location evidence="2">Cell membrane</location>
        <topology evidence="2">Multi-pass membrane protein</topology>
    </subcellularLocation>
    <subcellularLocation>
        <location evidence="1">Cell projection</location>
        <location evidence="1">Dendrite</location>
    </subcellularLocation>
    <subcellularLocation>
        <location evidence="17">Postsynaptic cell membrane</location>
    </subcellularLocation>
</comment>
<dbReference type="GO" id="GO:0015280">
    <property type="term" value="F:ligand-gated sodium channel activity"/>
    <property type="evidence" value="ECO:0007669"/>
    <property type="project" value="Ensembl"/>
</dbReference>
<dbReference type="InterPro" id="IPR001873">
    <property type="entry name" value="ENaC"/>
</dbReference>
<evidence type="ECO:0000256" key="20">
    <source>
        <dbReference type="ARBA" id="ARBA00036634"/>
    </source>
</evidence>
<dbReference type="Pfam" id="PF00858">
    <property type="entry name" value="ASC"/>
    <property type="match status" value="1"/>
</dbReference>
<keyword evidence="6 23" id="KW-0812">Transmembrane</keyword>
<dbReference type="Gene3D" id="1.10.287.820">
    <property type="entry name" value="Acid-sensing ion channel domain"/>
    <property type="match status" value="1"/>
</dbReference>
<evidence type="ECO:0000256" key="9">
    <source>
        <dbReference type="ARBA" id="ARBA00023053"/>
    </source>
</evidence>
<evidence type="ECO:0000256" key="10">
    <source>
        <dbReference type="ARBA" id="ARBA00023065"/>
    </source>
</evidence>
<dbReference type="Ensembl" id="ENSCVAT00000030864.1">
    <property type="protein sequence ID" value="ENSCVAP00000013829.1"/>
    <property type="gene ID" value="ENSCVAG00000016399.1"/>
</dbReference>
<evidence type="ECO:0000256" key="11">
    <source>
        <dbReference type="ARBA" id="ARBA00023136"/>
    </source>
</evidence>
<dbReference type="Gene3D" id="1.10.3590.10">
    <property type="entry name" value="acid-sensing ion channel 1 domain"/>
    <property type="match status" value="1"/>
</dbReference>
<evidence type="ECO:0000256" key="5">
    <source>
        <dbReference type="ARBA" id="ARBA00022475"/>
    </source>
</evidence>
<keyword evidence="9" id="KW-0915">Sodium</keyword>
<evidence type="ECO:0000313" key="24">
    <source>
        <dbReference type="Ensembl" id="ENSCVAP00000013829.1"/>
    </source>
</evidence>
<dbReference type="PANTHER" id="PTHR11690:SF170">
    <property type="entry name" value="ACID-SENSING ION CHANNEL 1"/>
    <property type="match status" value="1"/>
</dbReference>
<dbReference type="GO" id="GO:0045211">
    <property type="term" value="C:postsynaptic membrane"/>
    <property type="evidence" value="ECO:0007669"/>
    <property type="project" value="UniProtKB-SubCell"/>
</dbReference>
<evidence type="ECO:0000256" key="15">
    <source>
        <dbReference type="ARBA" id="ARBA00023257"/>
    </source>
</evidence>
<dbReference type="Proteomes" id="UP000265020">
    <property type="component" value="Unassembled WGS sequence"/>
</dbReference>
<keyword evidence="8" id="KW-0770">Synapse</keyword>